<dbReference type="PANTHER" id="PTHR43140:SF1">
    <property type="entry name" value="TYPE I RESTRICTION ENZYME ECOKI SPECIFICITY SUBUNIT"/>
    <property type="match status" value="1"/>
</dbReference>
<dbReference type="CDD" id="cd17260">
    <property type="entry name" value="RMtype1_S_EcoEI-TRD1-CR1_like"/>
    <property type="match status" value="1"/>
</dbReference>
<dbReference type="EMBL" id="AP027081">
    <property type="protein sequence ID" value="BDU78152.1"/>
    <property type="molecule type" value="Genomic_DNA"/>
</dbReference>
<dbReference type="Pfam" id="PF01420">
    <property type="entry name" value="Methylase_S"/>
    <property type="match status" value="2"/>
</dbReference>
<dbReference type="InterPro" id="IPR000055">
    <property type="entry name" value="Restrct_endonuc_typeI_TRD"/>
</dbReference>
<dbReference type="Gene3D" id="3.90.220.20">
    <property type="entry name" value="DNA methylase specificity domains"/>
    <property type="match status" value="2"/>
</dbReference>
<dbReference type="PANTHER" id="PTHR43140">
    <property type="entry name" value="TYPE-1 RESTRICTION ENZYME ECOKI SPECIFICITY PROTEIN"/>
    <property type="match status" value="1"/>
</dbReference>
<name>A0AA48H1Z1_9BACT</name>
<feature type="domain" description="Type I restriction modification DNA specificity" evidence="4">
    <location>
        <begin position="224"/>
        <end position="372"/>
    </location>
</feature>
<dbReference type="AlphaFoldDB" id="A0AA48H1Z1"/>
<feature type="domain" description="Type I restriction modification DNA specificity" evidence="4">
    <location>
        <begin position="4"/>
        <end position="165"/>
    </location>
</feature>
<evidence type="ECO:0000256" key="2">
    <source>
        <dbReference type="ARBA" id="ARBA00022747"/>
    </source>
</evidence>
<dbReference type="InterPro" id="IPR051212">
    <property type="entry name" value="Type-I_RE_S_subunit"/>
</dbReference>
<dbReference type="InterPro" id="IPR044946">
    <property type="entry name" value="Restrct_endonuc_typeI_TRD_sf"/>
</dbReference>
<gene>
    <name evidence="5" type="ORF">METESE_31100</name>
</gene>
<keyword evidence="2" id="KW-0680">Restriction system</keyword>
<evidence type="ECO:0000256" key="3">
    <source>
        <dbReference type="ARBA" id="ARBA00023125"/>
    </source>
</evidence>
<sequence>MKPGWRVAPIRDIADVNPGRGKRFKNLEAKTEVTFVPMSAVDEASGIISRPEMRAYCDVRKGFTHFCEGDVIFAKITPCMQNGKSAVARNLRNGIGFGSTEFHVLRAGDKVLPEWLWHFIRQPSFLEEARRHFKGSAGQQRVPAEFLEAALIPVPPIDEQRRILARTSECLGRIEEMCDLNYCAQREARALLPSSLASVFHELSLAYQTAGLGTVLADSRYGTSKKCNASEDATPVLRIPNVAGGRVNTTDLKYCALEENEQARLALKSGDILIVRTNGSPELVGRCAVYDLPCDVTMAFASYLIRLRVDASKADPRFVAFFLMSTLGRDAISAIRRTSAGQYNINSENLRSIKLPLPPLPKQEEVAELLQRQREIIWQIASEQMERSHGCDGLKPAVLRKAFRGEL</sequence>
<dbReference type="GO" id="GO:0009307">
    <property type="term" value="P:DNA restriction-modification system"/>
    <property type="evidence" value="ECO:0007669"/>
    <property type="project" value="UniProtKB-KW"/>
</dbReference>
<proteinExistence type="inferred from homology"/>
<dbReference type="Proteomes" id="UP001228113">
    <property type="component" value="Chromosome"/>
</dbReference>
<accession>A0AA48H1Z1</accession>
<protein>
    <recommendedName>
        <fullName evidence="4">Type I restriction modification DNA specificity domain-containing protein</fullName>
    </recommendedName>
</protein>
<comment type="similarity">
    <text evidence="1">Belongs to the type-I restriction system S methylase family.</text>
</comment>
<reference evidence="5" key="1">
    <citation type="journal article" date="2023" name="Int. J. Syst. Evol. Microbiol.">
        <title>Mesoterricola silvestris gen. nov., sp. nov., Mesoterricola sediminis sp. nov., Geothrix oryzae sp. nov., Geothrix edaphica sp. nov., Geothrix rubra sp. nov., and Geothrix limicola sp. nov., six novel members of Acidobacteriota isolated from soils.</title>
        <authorList>
            <person name="Itoh H."/>
            <person name="Sugisawa Y."/>
            <person name="Mise K."/>
            <person name="Xu Z."/>
            <person name="Kuniyasu M."/>
            <person name="Ushijima N."/>
            <person name="Kawano K."/>
            <person name="Kobayashi E."/>
            <person name="Shiratori Y."/>
            <person name="Masuda Y."/>
            <person name="Senoo K."/>
        </authorList>
    </citation>
    <scope>NUCLEOTIDE SEQUENCE</scope>
    <source>
        <strain evidence="5">W786</strain>
    </source>
</reference>
<evidence type="ECO:0000259" key="4">
    <source>
        <dbReference type="Pfam" id="PF01420"/>
    </source>
</evidence>
<evidence type="ECO:0000256" key="1">
    <source>
        <dbReference type="ARBA" id="ARBA00010923"/>
    </source>
</evidence>
<dbReference type="RefSeq" id="WP_316410593.1">
    <property type="nucleotide sequence ID" value="NZ_AP027081.1"/>
</dbReference>
<organism evidence="5 6">
    <name type="scientific">Mesoterricola sediminis</name>
    <dbReference type="NCBI Taxonomy" id="2927980"/>
    <lineage>
        <taxon>Bacteria</taxon>
        <taxon>Pseudomonadati</taxon>
        <taxon>Acidobacteriota</taxon>
        <taxon>Holophagae</taxon>
        <taxon>Holophagales</taxon>
        <taxon>Holophagaceae</taxon>
        <taxon>Mesoterricola</taxon>
    </lineage>
</organism>
<keyword evidence="6" id="KW-1185">Reference proteome</keyword>
<evidence type="ECO:0000313" key="6">
    <source>
        <dbReference type="Proteomes" id="UP001228113"/>
    </source>
</evidence>
<evidence type="ECO:0000313" key="5">
    <source>
        <dbReference type="EMBL" id="BDU78152.1"/>
    </source>
</evidence>
<dbReference type="SUPFAM" id="SSF116734">
    <property type="entry name" value="DNA methylase specificity domain"/>
    <property type="match status" value="2"/>
</dbReference>
<dbReference type="GO" id="GO:0003677">
    <property type="term" value="F:DNA binding"/>
    <property type="evidence" value="ECO:0007669"/>
    <property type="project" value="UniProtKB-KW"/>
</dbReference>
<dbReference type="CDD" id="cd17517">
    <property type="entry name" value="RMtype1_S_EcoKI_StySPI-TRD2-CR2_like"/>
    <property type="match status" value="1"/>
</dbReference>
<dbReference type="KEGG" id="msea:METESE_31100"/>
<keyword evidence="3" id="KW-0238">DNA-binding</keyword>
<dbReference type="REBASE" id="707012">
    <property type="entry name" value="S.HbaW786ORF31110P"/>
</dbReference>